<gene>
    <name evidence="10" type="ORF">Mgra_00000928</name>
</gene>
<keyword evidence="2 5" id="KW-0479">Metal-binding</keyword>
<protein>
    <recommendedName>
        <fullName evidence="12">Homeobox domain-containing protein</fullName>
    </recommendedName>
</protein>
<dbReference type="EMBL" id="JABEBT010000004">
    <property type="protein sequence ID" value="KAF7639603.1"/>
    <property type="molecule type" value="Genomic_DNA"/>
</dbReference>
<feature type="domain" description="Homeobox" evidence="8">
    <location>
        <begin position="213"/>
        <end position="273"/>
    </location>
</feature>
<comment type="caution">
    <text evidence="10">The sequence shown here is derived from an EMBL/GenBank/DDBJ whole genome shotgun (WGS) entry which is preliminary data.</text>
</comment>
<dbReference type="PROSITE" id="PS50071">
    <property type="entry name" value="HOMEOBOX_2"/>
    <property type="match status" value="1"/>
</dbReference>
<organism evidence="10 11">
    <name type="scientific">Meloidogyne graminicola</name>
    <dbReference type="NCBI Taxonomy" id="189291"/>
    <lineage>
        <taxon>Eukaryota</taxon>
        <taxon>Metazoa</taxon>
        <taxon>Ecdysozoa</taxon>
        <taxon>Nematoda</taxon>
        <taxon>Chromadorea</taxon>
        <taxon>Rhabditida</taxon>
        <taxon>Tylenchina</taxon>
        <taxon>Tylenchomorpha</taxon>
        <taxon>Tylenchoidea</taxon>
        <taxon>Meloidogynidae</taxon>
        <taxon>Meloidogyninae</taxon>
        <taxon>Meloidogyne</taxon>
    </lineage>
</organism>
<dbReference type="GO" id="GO:0008270">
    <property type="term" value="F:zinc ion binding"/>
    <property type="evidence" value="ECO:0007669"/>
    <property type="project" value="UniProtKB-KW"/>
</dbReference>
<dbReference type="Pfam" id="PF00046">
    <property type="entry name" value="Homeodomain"/>
    <property type="match status" value="1"/>
</dbReference>
<dbReference type="InterPro" id="IPR001356">
    <property type="entry name" value="HD"/>
</dbReference>
<evidence type="ECO:0008006" key="12">
    <source>
        <dbReference type="Google" id="ProtNLM"/>
    </source>
</evidence>
<dbReference type="CDD" id="cd00086">
    <property type="entry name" value="homeodomain"/>
    <property type="match status" value="1"/>
</dbReference>
<keyword evidence="7" id="KW-1133">Transmembrane helix</keyword>
<dbReference type="Proteomes" id="UP000605970">
    <property type="component" value="Unassembled WGS sequence"/>
</dbReference>
<dbReference type="InterPro" id="IPR009057">
    <property type="entry name" value="Homeodomain-like_sf"/>
</dbReference>
<dbReference type="SUPFAM" id="SSF46689">
    <property type="entry name" value="Homeodomain-like"/>
    <property type="match status" value="1"/>
</dbReference>
<evidence type="ECO:0000256" key="7">
    <source>
        <dbReference type="SAM" id="Phobius"/>
    </source>
</evidence>
<dbReference type="SUPFAM" id="SSF57850">
    <property type="entry name" value="RING/U-box"/>
    <property type="match status" value="1"/>
</dbReference>
<keyword evidence="4 6" id="KW-0539">Nucleus</keyword>
<sequence>MENIQNKNNKKYLPLELLFEIFKAANSSDEILNNNSIVNKTKLLKVKEFVTKFISCSSIVYAFVGKIFKKMFNEFKLTMICNFCLHDLGQTESTNIPICNHAFHMRCLFHFFANNETMCPVPGCNSTASNIQITWSQPVAALQGTPLLEMQSSAQPASPSVANISDICPTLLRPFSREKILKYCSSNPQYQPCTNNNNDRPLTHDRALDLEEPVKKRAYRTTTAEQKLVLEKSFAKNQYLTSEEKERLSSYLKMSHQHIQDWFMAKRSQVKKAKDKAVIELSDENTPGTSGT</sequence>
<keyword evidence="2 5" id="KW-0863">Zinc-finger</keyword>
<evidence type="ECO:0000259" key="9">
    <source>
        <dbReference type="PROSITE" id="PS50089"/>
    </source>
</evidence>
<accession>A0A8T0A3T0</accession>
<feature type="domain" description="RING-type" evidence="9">
    <location>
        <begin position="81"/>
        <end position="121"/>
    </location>
</feature>
<feature type="DNA-binding region" description="Homeobox" evidence="4">
    <location>
        <begin position="215"/>
        <end position="274"/>
    </location>
</feature>
<comment type="subcellular location">
    <subcellularLocation>
        <location evidence="1 4 6">Nucleus</location>
    </subcellularLocation>
</comment>
<evidence type="ECO:0000256" key="5">
    <source>
        <dbReference type="PROSITE-ProRule" id="PRU00175"/>
    </source>
</evidence>
<reference evidence="10" key="1">
    <citation type="journal article" date="2020" name="Ecol. Evol.">
        <title>Genome structure and content of the rice root-knot nematode (Meloidogyne graminicola).</title>
        <authorList>
            <person name="Phan N.T."/>
            <person name="Danchin E.G.J."/>
            <person name="Klopp C."/>
            <person name="Perfus-Barbeoch L."/>
            <person name="Kozlowski D.K."/>
            <person name="Koutsovoulos G.D."/>
            <person name="Lopez-Roques C."/>
            <person name="Bouchez O."/>
            <person name="Zahm M."/>
            <person name="Besnard G."/>
            <person name="Bellafiore S."/>
        </authorList>
    </citation>
    <scope>NUCLEOTIDE SEQUENCE</scope>
    <source>
        <strain evidence="10">VN-18</strain>
    </source>
</reference>
<keyword evidence="4 6" id="KW-0371">Homeobox</keyword>
<keyword evidence="11" id="KW-1185">Reference proteome</keyword>
<feature type="transmembrane region" description="Helical" evidence="7">
    <location>
        <begin position="49"/>
        <end position="68"/>
    </location>
</feature>
<evidence type="ECO:0000256" key="4">
    <source>
        <dbReference type="PROSITE-ProRule" id="PRU00108"/>
    </source>
</evidence>
<evidence type="ECO:0000256" key="2">
    <source>
        <dbReference type="ARBA" id="ARBA00022771"/>
    </source>
</evidence>
<keyword evidence="7" id="KW-0812">Transmembrane</keyword>
<keyword evidence="3" id="KW-0862">Zinc</keyword>
<keyword evidence="7" id="KW-0472">Membrane</keyword>
<proteinExistence type="predicted"/>
<dbReference type="InterPro" id="IPR013083">
    <property type="entry name" value="Znf_RING/FYVE/PHD"/>
</dbReference>
<name>A0A8T0A3T0_9BILA</name>
<dbReference type="OrthoDB" id="6159439at2759"/>
<evidence type="ECO:0000256" key="1">
    <source>
        <dbReference type="ARBA" id="ARBA00004123"/>
    </source>
</evidence>
<dbReference type="GO" id="GO:0003677">
    <property type="term" value="F:DNA binding"/>
    <property type="evidence" value="ECO:0007669"/>
    <property type="project" value="UniProtKB-UniRule"/>
</dbReference>
<dbReference type="Gene3D" id="3.30.40.10">
    <property type="entry name" value="Zinc/RING finger domain, C3HC4 (zinc finger)"/>
    <property type="match status" value="1"/>
</dbReference>
<dbReference type="InterPro" id="IPR001841">
    <property type="entry name" value="Znf_RING"/>
</dbReference>
<evidence type="ECO:0000256" key="3">
    <source>
        <dbReference type="ARBA" id="ARBA00022833"/>
    </source>
</evidence>
<dbReference type="GO" id="GO:0005634">
    <property type="term" value="C:nucleus"/>
    <property type="evidence" value="ECO:0007669"/>
    <property type="project" value="UniProtKB-SubCell"/>
</dbReference>
<dbReference type="AlphaFoldDB" id="A0A8T0A3T0"/>
<dbReference type="SMART" id="SM00389">
    <property type="entry name" value="HOX"/>
    <property type="match status" value="1"/>
</dbReference>
<evidence type="ECO:0000313" key="10">
    <source>
        <dbReference type="EMBL" id="KAF7639603.1"/>
    </source>
</evidence>
<dbReference type="Gene3D" id="1.10.10.60">
    <property type="entry name" value="Homeodomain-like"/>
    <property type="match status" value="1"/>
</dbReference>
<keyword evidence="4 6" id="KW-0238">DNA-binding</keyword>
<evidence type="ECO:0000313" key="11">
    <source>
        <dbReference type="Proteomes" id="UP000605970"/>
    </source>
</evidence>
<evidence type="ECO:0000256" key="6">
    <source>
        <dbReference type="RuleBase" id="RU000682"/>
    </source>
</evidence>
<evidence type="ECO:0000259" key="8">
    <source>
        <dbReference type="PROSITE" id="PS50071"/>
    </source>
</evidence>
<dbReference type="PROSITE" id="PS50089">
    <property type="entry name" value="ZF_RING_2"/>
    <property type="match status" value="1"/>
</dbReference>